<dbReference type="InterPro" id="IPR050482">
    <property type="entry name" value="Sensor_HK_TwoCompSys"/>
</dbReference>
<evidence type="ECO:0000259" key="10">
    <source>
        <dbReference type="SMART" id="SM00387"/>
    </source>
</evidence>
<dbReference type="InterPro" id="IPR029016">
    <property type="entry name" value="GAF-like_dom_sf"/>
</dbReference>
<dbReference type="Gene3D" id="3.30.450.40">
    <property type="match status" value="1"/>
</dbReference>
<dbReference type="GO" id="GO:0005524">
    <property type="term" value="F:ATP binding"/>
    <property type="evidence" value="ECO:0007669"/>
    <property type="project" value="UniProtKB-KW"/>
</dbReference>
<reference evidence="11 12" key="1">
    <citation type="submission" date="2019-09" db="EMBL/GenBank/DDBJ databases">
        <title>Hydrogenophaga aromatica sp. nov., isolated from a para-xylene-degrading enrichment culture.</title>
        <authorList>
            <person name="Tancsics A."/>
            <person name="Banerjee S."/>
        </authorList>
    </citation>
    <scope>NUCLEOTIDE SEQUENCE [LARGE SCALE GENOMIC DNA]</scope>
    <source>
        <strain evidence="11 12">D2P1</strain>
    </source>
</reference>
<dbReference type="Gene3D" id="1.20.5.1930">
    <property type="match status" value="1"/>
</dbReference>
<evidence type="ECO:0000256" key="2">
    <source>
        <dbReference type="ARBA" id="ARBA00012438"/>
    </source>
</evidence>
<keyword evidence="5" id="KW-0547">Nucleotide-binding</keyword>
<evidence type="ECO:0000259" key="9">
    <source>
        <dbReference type="SMART" id="SM00065"/>
    </source>
</evidence>
<dbReference type="SMART" id="SM00387">
    <property type="entry name" value="HATPase_c"/>
    <property type="match status" value="1"/>
</dbReference>
<feature type="domain" description="Histidine kinase/HSP90-like ATPase" evidence="10">
    <location>
        <begin position="288"/>
        <end position="392"/>
    </location>
</feature>
<dbReference type="EC" id="2.7.13.3" evidence="2"/>
<dbReference type="Proteomes" id="UP000545507">
    <property type="component" value="Unassembled WGS sequence"/>
</dbReference>
<dbReference type="PANTHER" id="PTHR24421">
    <property type="entry name" value="NITRATE/NITRITE SENSOR PROTEIN NARX-RELATED"/>
    <property type="match status" value="1"/>
</dbReference>
<evidence type="ECO:0000256" key="4">
    <source>
        <dbReference type="ARBA" id="ARBA00022679"/>
    </source>
</evidence>
<keyword evidence="3" id="KW-0597">Phosphoprotein</keyword>
<dbReference type="GO" id="GO:0016020">
    <property type="term" value="C:membrane"/>
    <property type="evidence" value="ECO:0007669"/>
    <property type="project" value="InterPro"/>
</dbReference>
<dbReference type="Pfam" id="PF02518">
    <property type="entry name" value="HATPase_c"/>
    <property type="match status" value="1"/>
</dbReference>
<dbReference type="SMART" id="SM00065">
    <property type="entry name" value="GAF"/>
    <property type="match status" value="1"/>
</dbReference>
<evidence type="ECO:0000256" key="7">
    <source>
        <dbReference type="ARBA" id="ARBA00022840"/>
    </source>
</evidence>
<name>A0A7Y8KYQ7_9BURK</name>
<dbReference type="CDD" id="cd16917">
    <property type="entry name" value="HATPase_UhpB-NarQ-NarX-like"/>
    <property type="match status" value="1"/>
</dbReference>
<dbReference type="InterPro" id="IPR011712">
    <property type="entry name" value="Sig_transdc_His_kin_sub3_dim/P"/>
</dbReference>
<dbReference type="SUPFAM" id="SSF55874">
    <property type="entry name" value="ATPase domain of HSP90 chaperone/DNA topoisomerase II/histidine kinase"/>
    <property type="match status" value="1"/>
</dbReference>
<evidence type="ECO:0000313" key="12">
    <source>
        <dbReference type="Proteomes" id="UP000545507"/>
    </source>
</evidence>
<dbReference type="Pfam" id="PF07730">
    <property type="entry name" value="HisKA_3"/>
    <property type="match status" value="1"/>
</dbReference>
<keyword evidence="12" id="KW-1185">Reference proteome</keyword>
<evidence type="ECO:0000256" key="8">
    <source>
        <dbReference type="ARBA" id="ARBA00023012"/>
    </source>
</evidence>
<comment type="caution">
    <text evidence="11">The sequence shown here is derived from an EMBL/GenBank/DDBJ whole genome shotgun (WGS) entry which is preliminary data.</text>
</comment>
<dbReference type="InterPro" id="IPR036890">
    <property type="entry name" value="HATPase_C_sf"/>
</dbReference>
<keyword evidence="8" id="KW-0902">Two-component regulatory system</keyword>
<evidence type="ECO:0000256" key="6">
    <source>
        <dbReference type="ARBA" id="ARBA00022777"/>
    </source>
</evidence>
<dbReference type="RefSeq" id="WP_177137157.1">
    <property type="nucleotide sequence ID" value="NZ_VYGV01000016.1"/>
</dbReference>
<dbReference type="PANTHER" id="PTHR24421:SF10">
    <property type="entry name" value="NITRATE_NITRITE SENSOR PROTEIN NARQ"/>
    <property type="match status" value="1"/>
</dbReference>
<sequence length="400" mass="42976">MSTLTVNPSLDGAAAILGVVPSGTSGDDDLELLLERFLVSIAALAGAQAGAVRVLTDDGLHMRLVAQQGLPPHVQEAEQLVDRGCGMCGTAGGADGLGWVDDLRSCDRQGGGHYFGGQCKGVLAISLVHADQVLGIYNLFFESRVQIPPATQTILRLIGQLLGLSLHNARIERERLRVTVMKERQEMVNEVHDSIAQTLAYARMRLPLLNDAMLAHDDTRAIKYFSDVKQAVGEVHDNLREVMTYFRTRMDPLGLLHALQGIADGFYGRNGIALEIRNTVRHLNLSDAQEVQVFFIVQEALANIAKHSMARHAAIIINKTPAGLEFVVEDDGLGMAAPGVSTIVTSAKELAAPTHFGLEIMQSRAQRLGASLEVGDNAGGGTHVRLLLPTPPATTAEHTQ</sequence>
<evidence type="ECO:0000256" key="3">
    <source>
        <dbReference type="ARBA" id="ARBA00022553"/>
    </source>
</evidence>
<dbReference type="GO" id="GO:0046983">
    <property type="term" value="F:protein dimerization activity"/>
    <property type="evidence" value="ECO:0007669"/>
    <property type="project" value="InterPro"/>
</dbReference>
<dbReference type="GO" id="GO:0000155">
    <property type="term" value="F:phosphorelay sensor kinase activity"/>
    <property type="evidence" value="ECO:0007669"/>
    <property type="project" value="InterPro"/>
</dbReference>
<dbReference type="EMBL" id="VYGV01000016">
    <property type="protein sequence ID" value="NWF47279.1"/>
    <property type="molecule type" value="Genomic_DNA"/>
</dbReference>
<dbReference type="InterPro" id="IPR003018">
    <property type="entry name" value="GAF"/>
</dbReference>
<accession>A0A7Y8KYQ7</accession>
<keyword evidence="6 11" id="KW-0418">Kinase</keyword>
<comment type="catalytic activity">
    <reaction evidence="1">
        <text>ATP + protein L-histidine = ADP + protein N-phospho-L-histidine.</text>
        <dbReference type="EC" id="2.7.13.3"/>
    </reaction>
</comment>
<feature type="domain" description="GAF" evidence="9">
    <location>
        <begin position="29"/>
        <end position="176"/>
    </location>
</feature>
<keyword evidence="7" id="KW-0067">ATP-binding</keyword>
<evidence type="ECO:0000256" key="1">
    <source>
        <dbReference type="ARBA" id="ARBA00000085"/>
    </source>
</evidence>
<dbReference type="AlphaFoldDB" id="A0A7Y8KYQ7"/>
<evidence type="ECO:0000313" key="11">
    <source>
        <dbReference type="EMBL" id="NWF47279.1"/>
    </source>
</evidence>
<dbReference type="InterPro" id="IPR003594">
    <property type="entry name" value="HATPase_dom"/>
</dbReference>
<evidence type="ECO:0000256" key="5">
    <source>
        <dbReference type="ARBA" id="ARBA00022741"/>
    </source>
</evidence>
<proteinExistence type="predicted"/>
<protein>
    <recommendedName>
        <fullName evidence="2">histidine kinase</fullName>
        <ecNumber evidence="2">2.7.13.3</ecNumber>
    </recommendedName>
</protein>
<organism evidence="11 12">
    <name type="scientific">Hydrogenophaga aromaticivorans</name>
    <dbReference type="NCBI Taxonomy" id="2610898"/>
    <lineage>
        <taxon>Bacteria</taxon>
        <taxon>Pseudomonadati</taxon>
        <taxon>Pseudomonadota</taxon>
        <taxon>Betaproteobacteria</taxon>
        <taxon>Burkholderiales</taxon>
        <taxon>Comamonadaceae</taxon>
        <taxon>Hydrogenophaga</taxon>
    </lineage>
</organism>
<dbReference type="Gene3D" id="3.30.565.10">
    <property type="entry name" value="Histidine kinase-like ATPase, C-terminal domain"/>
    <property type="match status" value="1"/>
</dbReference>
<gene>
    <name evidence="11" type="ORF">F3K02_18760</name>
</gene>
<keyword evidence="4" id="KW-0808">Transferase</keyword>
<dbReference type="SUPFAM" id="SSF55781">
    <property type="entry name" value="GAF domain-like"/>
    <property type="match status" value="1"/>
</dbReference>